<evidence type="ECO:0000256" key="1">
    <source>
        <dbReference type="SAM" id="MobiDB-lite"/>
    </source>
</evidence>
<dbReference type="Gene3D" id="3.30.200.20">
    <property type="entry name" value="Phosphorylase Kinase, domain 1"/>
    <property type="match status" value="1"/>
</dbReference>
<dbReference type="OrthoDB" id="77598at2759"/>
<evidence type="ECO:0000313" key="4">
    <source>
        <dbReference type="EMBL" id="ETV70701.1"/>
    </source>
</evidence>
<dbReference type="STRING" id="112090.W4FUS4"/>
<gene>
    <name evidence="4" type="ORF">H257_13800</name>
</gene>
<dbReference type="Gene3D" id="1.10.510.10">
    <property type="entry name" value="Transferase(Phosphotransferase) domain 1"/>
    <property type="match status" value="1"/>
</dbReference>
<dbReference type="SMART" id="SM00220">
    <property type="entry name" value="S_TKc"/>
    <property type="match status" value="1"/>
</dbReference>
<dbReference type="PANTHER" id="PTHR44329">
    <property type="entry name" value="SERINE/THREONINE-PROTEIN KINASE TNNI3K-RELATED"/>
    <property type="match status" value="1"/>
</dbReference>
<dbReference type="AlphaFoldDB" id="W4FUS4"/>
<proteinExistence type="predicted"/>
<evidence type="ECO:0000259" key="3">
    <source>
        <dbReference type="PROSITE" id="PS50011"/>
    </source>
</evidence>
<dbReference type="PANTHER" id="PTHR44329:SF214">
    <property type="entry name" value="PROTEIN KINASE DOMAIN-CONTAINING PROTEIN"/>
    <property type="match status" value="1"/>
</dbReference>
<name>W4FUS4_APHAT</name>
<dbReference type="PROSITE" id="PS50011">
    <property type="entry name" value="PROTEIN_KINASE_DOM"/>
    <property type="match status" value="1"/>
</dbReference>
<reference evidence="4" key="1">
    <citation type="submission" date="2013-12" db="EMBL/GenBank/DDBJ databases">
        <title>The Genome Sequence of Aphanomyces astaci APO3.</title>
        <authorList>
            <consortium name="The Broad Institute Genomics Platform"/>
            <person name="Russ C."/>
            <person name="Tyler B."/>
            <person name="van West P."/>
            <person name="Dieguez-Uribeondo J."/>
            <person name="Young S.K."/>
            <person name="Zeng Q."/>
            <person name="Gargeya S."/>
            <person name="Fitzgerald M."/>
            <person name="Abouelleil A."/>
            <person name="Alvarado L."/>
            <person name="Chapman S.B."/>
            <person name="Gainer-Dewar J."/>
            <person name="Goldberg J."/>
            <person name="Griggs A."/>
            <person name="Gujja S."/>
            <person name="Hansen M."/>
            <person name="Howarth C."/>
            <person name="Imamovic A."/>
            <person name="Ireland A."/>
            <person name="Larimer J."/>
            <person name="McCowan C."/>
            <person name="Murphy C."/>
            <person name="Pearson M."/>
            <person name="Poon T.W."/>
            <person name="Priest M."/>
            <person name="Roberts A."/>
            <person name="Saif S."/>
            <person name="Shea T."/>
            <person name="Sykes S."/>
            <person name="Wortman J."/>
            <person name="Nusbaum C."/>
            <person name="Birren B."/>
        </authorList>
    </citation>
    <scope>NUCLEOTIDE SEQUENCE [LARGE SCALE GENOMIC DNA]</scope>
    <source>
        <strain evidence="4">APO3</strain>
    </source>
</reference>
<feature type="compositionally biased region" description="Basic and acidic residues" evidence="1">
    <location>
        <begin position="199"/>
        <end position="215"/>
    </location>
</feature>
<dbReference type="GeneID" id="20815796"/>
<dbReference type="GO" id="GO:0004674">
    <property type="term" value="F:protein serine/threonine kinase activity"/>
    <property type="evidence" value="ECO:0007669"/>
    <property type="project" value="TreeGrafter"/>
</dbReference>
<feature type="transmembrane region" description="Helical" evidence="2">
    <location>
        <begin position="164"/>
        <end position="185"/>
    </location>
</feature>
<evidence type="ECO:0000256" key="2">
    <source>
        <dbReference type="SAM" id="Phobius"/>
    </source>
</evidence>
<protein>
    <submittedName>
        <fullName evidence="4">TKL protein kinase</fullName>
    </submittedName>
</protein>
<dbReference type="InterPro" id="IPR011009">
    <property type="entry name" value="Kinase-like_dom_sf"/>
</dbReference>
<keyword evidence="2" id="KW-1133">Transmembrane helix</keyword>
<feature type="region of interest" description="Disordered" evidence="1">
    <location>
        <begin position="196"/>
        <end position="232"/>
    </location>
</feature>
<accession>W4FUS4</accession>
<dbReference type="InterPro" id="IPR051681">
    <property type="entry name" value="Ser/Thr_Kinases-Pseudokinases"/>
</dbReference>
<feature type="region of interest" description="Disordered" evidence="1">
    <location>
        <begin position="125"/>
        <end position="156"/>
    </location>
</feature>
<organism evidence="4">
    <name type="scientific">Aphanomyces astaci</name>
    <name type="common">Crayfish plague agent</name>
    <dbReference type="NCBI Taxonomy" id="112090"/>
    <lineage>
        <taxon>Eukaryota</taxon>
        <taxon>Sar</taxon>
        <taxon>Stramenopiles</taxon>
        <taxon>Oomycota</taxon>
        <taxon>Saprolegniomycetes</taxon>
        <taxon>Saprolegniales</taxon>
        <taxon>Verrucalvaceae</taxon>
        <taxon>Aphanomyces</taxon>
    </lineage>
</organism>
<dbReference type="InterPro" id="IPR008271">
    <property type="entry name" value="Ser/Thr_kinase_AS"/>
</dbReference>
<dbReference type="Pfam" id="PF07714">
    <property type="entry name" value="PK_Tyr_Ser-Thr"/>
    <property type="match status" value="1"/>
</dbReference>
<keyword evidence="4" id="KW-0418">Kinase</keyword>
<dbReference type="VEuPathDB" id="FungiDB:H257_13800"/>
<dbReference type="PROSITE" id="PS00108">
    <property type="entry name" value="PROTEIN_KINASE_ST"/>
    <property type="match status" value="1"/>
</dbReference>
<dbReference type="SUPFAM" id="SSF56112">
    <property type="entry name" value="Protein kinase-like (PK-like)"/>
    <property type="match status" value="1"/>
</dbReference>
<keyword evidence="2" id="KW-0472">Membrane</keyword>
<sequence>MLVLPISLLSQDKPTDSTSTMEDCAAYIGTYSNALLQRPEYVNCDFPKQFAAGKLDSRRLKAIDCTLKLCKTVIEGNKNAFSVFPGCSLPDTASSNTPVELATLSSLCTDISIVDTGVVTGPPSSSPSAFAPAFSPSPSNPSPMYLATPPSSTRSTLDAPNNTGILVAAGASIAVLALVICGYVYMRTHRKHTTSAFARVEDGERTDDQQTHQKGDPTSVAPSTTSSTGDSSYAVTGELDLAEMERHRIPAANVVLVKTLASGAFGQVWLGQLNSRQVAVKTLLTTCTTKSDLQKFMCEIALVAKWGWVVWYDCSLHLGSIVCTSMYYRIECEYVVSFIGVAWTRPTDMMLITEFMDGGDLRSALQPNLETHRRLTWKMKVQIAHRVAEGLAYLHSMAPKVIHRDLKSRNVLLDSVQGAKITDFGISRETNDATMTAGIGTYRWMAPEVLRDGHYSELSDLFSFGVILAELDTEILPYSDLRNDKGNLLTDTAIMAKVMAGQLRPTHAPQCPDWFVTLGRNCTALHQMDRPTAVEVAYVLGQHLSKL</sequence>
<dbReference type="GO" id="GO:0005524">
    <property type="term" value="F:ATP binding"/>
    <property type="evidence" value="ECO:0007669"/>
    <property type="project" value="InterPro"/>
</dbReference>
<dbReference type="RefSeq" id="XP_009839766.1">
    <property type="nucleotide sequence ID" value="XM_009841464.1"/>
</dbReference>
<keyword evidence="4" id="KW-0808">Transferase</keyword>
<keyword evidence="2" id="KW-0812">Transmembrane</keyword>
<dbReference type="EMBL" id="KI913164">
    <property type="protein sequence ID" value="ETV70701.1"/>
    <property type="molecule type" value="Genomic_DNA"/>
</dbReference>
<dbReference type="InterPro" id="IPR000719">
    <property type="entry name" value="Prot_kinase_dom"/>
</dbReference>
<feature type="compositionally biased region" description="Low complexity" evidence="1">
    <location>
        <begin position="217"/>
        <end position="228"/>
    </location>
</feature>
<feature type="compositionally biased region" description="Low complexity" evidence="1">
    <location>
        <begin position="125"/>
        <end position="137"/>
    </location>
</feature>
<dbReference type="InterPro" id="IPR001245">
    <property type="entry name" value="Ser-Thr/Tyr_kinase_cat_dom"/>
</dbReference>
<feature type="domain" description="Protein kinase" evidence="3">
    <location>
        <begin position="254"/>
        <end position="546"/>
    </location>
</feature>